<evidence type="ECO:0000259" key="1">
    <source>
        <dbReference type="PROSITE" id="PS50053"/>
    </source>
</evidence>
<reference evidence="2 3" key="1">
    <citation type="submission" date="2024-04" db="EMBL/GenBank/DDBJ databases">
        <authorList>
            <person name="Fracassetti M."/>
        </authorList>
    </citation>
    <scope>NUCLEOTIDE SEQUENCE [LARGE SCALE GENOMIC DNA]</scope>
</reference>
<dbReference type="PROSITE" id="PS50053">
    <property type="entry name" value="UBIQUITIN_2"/>
    <property type="match status" value="1"/>
</dbReference>
<organism evidence="2 3">
    <name type="scientific">Linum trigynum</name>
    <dbReference type="NCBI Taxonomy" id="586398"/>
    <lineage>
        <taxon>Eukaryota</taxon>
        <taxon>Viridiplantae</taxon>
        <taxon>Streptophyta</taxon>
        <taxon>Embryophyta</taxon>
        <taxon>Tracheophyta</taxon>
        <taxon>Spermatophyta</taxon>
        <taxon>Magnoliopsida</taxon>
        <taxon>eudicotyledons</taxon>
        <taxon>Gunneridae</taxon>
        <taxon>Pentapetalae</taxon>
        <taxon>rosids</taxon>
        <taxon>fabids</taxon>
        <taxon>Malpighiales</taxon>
        <taxon>Linaceae</taxon>
        <taxon>Linum</taxon>
    </lineage>
</organism>
<dbReference type="InterPro" id="IPR029071">
    <property type="entry name" value="Ubiquitin-like_domsf"/>
</dbReference>
<keyword evidence="3" id="KW-1185">Reference proteome</keyword>
<proteinExistence type="predicted"/>
<evidence type="ECO:0000313" key="3">
    <source>
        <dbReference type="Proteomes" id="UP001497516"/>
    </source>
</evidence>
<dbReference type="AlphaFoldDB" id="A0AAV2FL36"/>
<accession>A0AAV2FL36</accession>
<dbReference type="EMBL" id="OZ034820">
    <property type="protein sequence ID" value="CAL1398958.1"/>
    <property type="molecule type" value="Genomic_DNA"/>
</dbReference>
<name>A0AAV2FL36_9ROSI</name>
<dbReference type="Gene3D" id="3.10.20.90">
    <property type="entry name" value="Phosphatidylinositol 3-kinase Catalytic Subunit, Chain A, domain 1"/>
    <property type="match status" value="1"/>
</dbReference>
<dbReference type="SUPFAM" id="SSF54236">
    <property type="entry name" value="Ubiquitin-like"/>
    <property type="match status" value="1"/>
</dbReference>
<dbReference type="Proteomes" id="UP001497516">
    <property type="component" value="Chromosome 7"/>
</dbReference>
<dbReference type="InterPro" id="IPR000626">
    <property type="entry name" value="Ubiquitin-like_dom"/>
</dbReference>
<sequence length="183" mass="20101">MGSNDDDGRCELDIGGNLYSFLPSATVMDVKQKIASRSNISVWRQNLLLPAAQTEMDNDRTLASYGIIKSPAAAAGGVRRLLLLEIDPLPIKVMLRFVGYPTWLDGDFITCYESVTVRDFTAMIVEKLHIMGLLEIRPEDMVLSAGNDALDDPGAALSDYGVKGMSWITIKFIRNHPPAGTRL</sequence>
<evidence type="ECO:0000313" key="2">
    <source>
        <dbReference type="EMBL" id="CAL1398958.1"/>
    </source>
</evidence>
<gene>
    <name evidence="2" type="ORF">LTRI10_LOCUS39160</name>
</gene>
<protein>
    <recommendedName>
        <fullName evidence="1">Ubiquitin-like domain-containing protein</fullName>
    </recommendedName>
</protein>
<dbReference type="CDD" id="cd17039">
    <property type="entry name" value="Ubl_ubiquitin_like"/>
    <property type="match status" value="1"/>
</dbReference>
<feature type="domain" description="Ubiquitin-like" evidence="1">
    <location>
        <begin position="19"/>
        <end position="67"/>
    </location>
</feature>